<reference evidence="1" key="1">
    <citation type="submission" date="2021-04" db="EMBL/GenBank/DDBJ databases">
        <title>Luteolibacter sp. 32A isolated from the skin of an Anderson's salamander (Ambystoma andersonii).</title>
        <authorList>
            <person name="Spergser J."/>
            <person name="Busse H.-J."/>
        </authorList>
    </citation>
    <scope>NUCLEOTIDE SEQUENCE</scope>
    <source>
        <strain evidence="1">32A</strain>
    </source>
</reference>
<evidence type="ECO:0008006" key="3">
    <source>
        <dbReference type="Google" id="ProtNLM"/>
    </source>
</evidence>
<evidence type="ECO:0000313" key="2">
    <source>
        <dbReference type="Proteomes" id="UP000676169"/>
    </source>
</evidence>
<dbReference type="RefSeq" id="WP_211631490.1">
    <property type="nucleotide sequence ID" value="NZ_CP073100.1"/>
</dbReference>
<dbReference type="AlphaFoldDB" id="A0A975G9M4"/>
<dbReference type="EMBL" id="CP073100">
    <property type="protein sequence ID" value="QUE51351.1"/>
    <property type="molecule type" value="Genomic_DNA"/>
</dbReference>
<accession>A0A975G9M4</accession>
<dbReference type="CDD" id="cd06981">
    <property type="entry name" value="cupin_reut_a1446"/>
    <property type="match status" value="1"/>
</dbReference>
<organism evidence="1 2">
    <name type="scientific">Luteolibacter ambystomatis</name>
    <dbReference type="NCBI Taxonomy" id="2824561"/>
    <lineage>
        <taxon>Bacteria</taxon>
        <taxon>Pseudomonadati</taxon>
        <taxon>Verrucomicrobiota</taxon>
        <taxon>Verrucomicrobiia</taxon>
        <taxon>Verrucomicrobiales</taxon>
        <taxon>Verrucomicrobiaceae</taxon>
        <taxon>Luteolibacter</taxon>
    </lineage>
</organism>
<proteinExistence type="predicted"/>
<dbReference type="Gene3D" id="2.60.120.10">
    <property type="entry name" value="Jelly Rolls"/>
    <property type="match status" value="1"/>
</dbReference>
<evidence type="ECO:0000313" key="1">
    <source>
        <dbReference type="EMBL" id="QUE51351.1"/>
    </source>
</evidence>
<keyword evidence="2" id="KW-1185">Reference proteome</keyword>
<dbReference type="SUPFAM" id="SSF51182">
    <property type="entry name" value="RmlC-like cupins"/>
    <property type="match status" value="1"/>
</dbReference>
<dbReference type="Proteomes" id="UP000676169">
    <property type="component" value="Chromosome"/>
</dbReference>
<sequence length="136" mass="15059">MINGPVKQVLSSGVMGPGEETFHRLIAHPAFELEEIVSRGQASPEGFWYDQPRDEWVLLVAGRAVLAFEPGGRMELVAGNHVLIPARLQHRVEEASEDAVWLALHFDAAPRTAEMKVSRVVVWLALHFDAAPRDDA</sequence>
<dbReference type="InterPro" id="IPR014710">
    <property type="entry name" value="RmlC-like_jellyroll"/>
</dbReference>
<protein>
    <recommendedName>
        <fullName evidence="3">Cupin domain-containing protein</fullName>
    </recommendedName>
</protein>
<dbReference type="KEGG" id="lamb:KBB96_00270"/>
<gene>
    <name evidence="1" type="ORF">KBB96_00270</name>
</gene>
<name>A0A975G9M4_9BACT</name>
<dbReference type="InterPro" id="IPR011051">
    <property type="entry name" value="RmlC_Cupin_sf"/>
</dbReference>